<dbReference type="Proteomes" id="UP000828251">
    <property type="component" value="Unassembled WGS sequence"/>
</dbReference>
<keyword evidence="2" id="KW-1185">Reference proteome</keyword>
<accession>A0A9D3ZRD7</accession>
<evidence type="ECO:0000313" key="2">
    <source>
        <dbReference type="Proteomes" id="UP000828251"/>
    </source>
</evidence>
<dbReference type="EMBL" id="JAIQCV010000010">
    <property type="protein sequence ID" value="KAH1057698.1"/>
    <property type="molecule type" value="Genomic_DNA"/>
</dbReference>
<reference evidence="1 2" key="1">
    <citation type="journal article" date="2021" name="Plant Biotechnol. J.">
        <title>Multi-omics assisted identification of the key and species-specific regulatory components of drought-tolerant mechanisms in Gossypium stocksii.</title>
        <authorList>
            <person name="Yu D."/>
            <person name="Ke L."/>
            <person name="Zhang D."/>
            <person name="Wu Y."/>
            <person name="Sun Y."/>
            <person name="Mei J."/>
            <person name="Sun J."/>
            <person name="Sun Y."/>
        </authorList>
    </citation>
    <scope>NUCLEOTIDE SEQUENCE [LARGE SCALE GENOMIC DNA]</scope>
    <source>
        <strain evidence="2">cv. E1</strain>
        <tissue evidence="1">Leaf</tissue>
    </source>
</reference>
<organism evidence="1 2">
    <name type="scientific">Gossypium stocksii</name>
    <dbReference type="NCBI Taxonomy" id="47602"/>
    <lineage>
        <taxon>Eukaryota</taxon>
        <taxon>Viridiplantae</taxon>
        <taxon>Streptophyta</taxon>
        <taxon>Embryophyta</taxon>
        <taxon>Tracheophyta</taxon>
        <taxon>Spermatophyta</taxon>
        <taxon>Magnoliopsida</taxon>
        <taxon>eudicotyledons</taxon>
        <taxon>Gunneridae</taxon>
        <taxon>Pentapetalae</taxon>
        <taxon>rosids</taxon>
        <taxon>malvids</taxon>
        <taxon>Malvales</taxon>
        <taxon>Malvaceae</taxon>
        <taxon>Malvoideae</taxon>
        <taxon>Gossypium</taxon>
    </lineage>
</organism>
<feature type="non-terminal residue" evidence="1">
    <location>
        <position position="59"/>
    </location>
</feature>
<name>A0A9D3ZRD7_9ROSI</name>
<comment type="caution">
    <text evidence="1">The sequence shown here is derived from an EMBL/GenBank/DDBJ whole genome shotgun (WGS) entry which is preliminary data.</text>
</comment>
<gene>
    <name evidence="1" type="ORF">J1N35_035763</name>
</gene>
<sequence>MLRRLGWLIGLNNRSVQAKKLPDAKPHPAEVLPVVMLDSVQEIAIYIHRFHNLDLFQQG</sequence>
<dbReference type="AlphaFoldDB" id="A0A9D3ZRD7"/>
<proteinExistence type="predicted"/>
<dbReference type="OrthoDB" id="273452at2759"/>
<evidence type="ECO:0000313" key="1">
    <source>
        <dbReference type="EMBL" id="KAH1057698.1"/>
    </source>
</evidence>
<protein>
    <submittedName>
        <fullName evidence="1">Uncharacterized protein</fullName>
    </submittedName>
</protein>